<comment type="subcellular location">
    <subcellularLocation>
        <location evidence="2">Peroxisome membrane</location>
    </subcellularLocation>
</comment>
<comment type="similarity">
    <text evidence="1 2">Belongs to the peroxin-16 family.</text>
</comment>
<dbReference type="PANTHER" id="PTHR13299:SF0">
    <property type="entry name" value="PEROXISOMAL MEMBRANE PROTEIN PEX16"/>
    <property type="match status" value="1"/>
</dbReference>
<feature type="region of interest" description="Disordered" evidence="3">
    <location>
        <begin position="206"/>
        <end position="252"/>
    </location>
</feature>
<keyword evidence="2" id="KW-0576">Peroxisome</keyword>
<feature type="compositionally biased region" description="Acidic residues" evidence="3">
    <location>
        <begin position="243"/>
        <end position="252"/>
    </location>
</feature>
<dbReference type="AlphaFoldDB" id="A0A316ZF78"/>
<evidence type="ECO:0000256" key="2">
    <source>
        <dbReference type="RuleBase" id="RU365003"/>
    </source>
</evidence>
<dbReference type="Pfam" id="PF08610">
    <property type="entry name" value="Pex16"/>
    <property type="match status" value="1"/>
</dbReference>
<accession>A0A316ZF78</accession>
<dbReference type="Proteomes" id="UP000245946">
    <property type="component" value="Unassembled WGS sequence"/>
</dbReference>
<proteinExistence type="inferred from homology"/>
<dbReference type="EMBL" id="KZ819285">
    <property type="protein sequence ID" value="PWO00401.1"/>
    <property type="molecule type" value="Genomic_DNA"/>
</dbReference>
<reference evidence="4 5" key="1">
    <citation type="journal article" date="2018" name="Mol. Biol. Evol.">
        <title>Broad Genomic Sampling Reveals a Smut Pathogenic Ancestry of the Fungal Clade Ustilaginomycotina.</title>
        <authorList>
            <person name="Kijpornyongpan T."/>
            <person name="Mondo S.J."/>
            <person name="Barry K."/>
            <person name="Sandor L."/>
            <person name="Lee J."/>
            <person name="Lipzen A."/>
            <person name="Pangilinan J."/>
            <person name="LaButti K."/>
            <person name="Hainaut M."/>
            <person name="Henrissat B."/>
            <person name="Grigoriev I.V."/>
            <person name="Spatafora J.W."/>
            <person name="Aime M.C."/>
        </authorList>
    </citation>
    <scope>NUCLEOTIDE SEQUENCE [LARGE SCALE GENOMIC DNA]</scope>
    <source>
        <strain evidence="4 5">MCA 4186</strain>
    </source>
</reference>
<gene>
    <name evidence="4" type="ORF">FA09DRAFT_327837</name>
</gene>
<dbReference type="InterPro" id="IPR013919">
    <property type="entry name" value="Pex16"/>
</dbReference>
<dbReference type="GeneID" id="37269095"/>
<dbReference type="PANTHER" id="PTHR13299">
    <property type="entry name" value="PEROXISOMAL MEMBRANE PROTEIN PEX16"/>
    <property type="match status" value="1"/>
</dbReference>
<evidence type="ECO:0000256" key="1">
    <source>
        <dbReference type="ARBA" id="ARBA00009505"/>
    </source>
</evidence>
<protein>
    <recommendedName>
        <fullName evidence="2">Peroxisomal membrane protein PEX16</fullName>
    </recommendedName>
</protein>
<evidence type="ECO:0000256" key="3">
    <source>
        <dbReference type="SAM" id="MobiDB-lite"/>
    </source>
</evidence>
<dbReference type="GO" id="GO:0007031">
    <property type="term" value="P:peroxisome organization"/>
    <property type="evidence" value="ECO:0007669"/>
    <property type="project" value="UniProtKB-KW"/>
</dbReference>
<organism evidence="4 5">
    <name type="scientific">Tilletiopsis washingtonensis</name>
    <dbReference type="NCBI Taxonomy" id="58919"/>
    <lineage>
        <taxon>Eukaryota</taxon>
        <taxon>Fungi</taxon>
        <taxon>Dikarya</taxon>
        <taxon>Basidiomycota</taxon>
        <taxon>Ustilaginomycotina</taxon>
        <taxon>Exobasidiomycetes</taxon>
        <taxon>Entylomatales</taxon>
        <taxon>Entylomatales incertae sedis</taxon>
        <taxon>Tilletiopsis</taxon>
    </lineage>
</organism>
<feature type="compositionally biased region" description="Low complexity" evidence="3">
    <location>
        <begin position="226"/>
        <end position="241"/>
    </location>
</feature>
<dbReference type="GO" id="GO:0005778">
    <property type="term" value="C:peroxisomal membrane"/>
    <property type="evidence" value="ECO:0007669"/>
    <property type="project" value="UniProtKB-SubCell"/>
</dbReference>
<keyword evidence="5" id="KW-1185">Reference proteome</keyword>
<name>A0A316ZF78_9BASI</name>
<dbReference type="RefSeq" id="XP_025600679.1">
    <property type="nucleotide sequence ID" value="XM_025741551.1"/>
</dbReference>
<evidence type="ECO:0000313" key="4">
    <source>
        <dbReference type="EMBL" id="PWO00401.1"/>
    </source>
</evidence>
<dbReference type="OrthoDB" id="2021143at2759"/>
<sequence length="445" mass="48062">MSLLRSYDAFLFANASQITAVESSLRSLAFFLPGRFKDAELTAEALSASLNILGLYHDSILYRLVSSGSSPASSSSSPGLDSSSPARLAYTPSPHARYTTHFADSSPAYNLCARALVLVGYTELLAEMLARRRGGRKRAWDVVVGIEGVKVALRLALLRLTKMRPTIQPPIPEREVDPALLEDLPASGTASPTQWRGARTGLSRPTLASLKAPPATPASGIAGPTRARLAAGSRSGRSAASEFDSDSDSDDTLVESLTEKDVNDYLLSKTLKPADVRSPTELVRPVSSREGLLAEGIWIARPFAYALALRKYGRKALLPFFLSLLLELLARTLRQRSLALASGPRTNPLLLALSGGNPLLGLVTAFLGGAPTNQAVSDVEAAEWKRRGRAFWWYLLRGPAWDGWTKPKLEGLARATENRTLLGIVGGIVRDHIPLVDEYHFYSAT</sequence>
<keyword evidence="2" id="KW-0962">Peroxisome biogenesis</keyword>
<dbReference type="STRING" id="58919.A0A316ZF78"/>
<evidence type="ECO:0000313" key="5">
    <source>
        <dbReference type="Proteomes" id="UP000245946"/>
    </source>
</evidence>